<dbReference type="GO" id="GO:0031418">
    <property type="term" value="F:L-ascorbic acid binding"/>
    <property type="evidence" value="ECO:0007669"/>
    <property type="project" value="InterPro"/>
</dbReference>
<comment type="caution">
    <text evidence="7">The sequence shown here is derived from an EMBL/GenBank/DDBJ whole genome shotgun (WGS) entry which is preliminary data.</text>
</comment>
<organism evidence="7 8">
    <name type="scientific">Prymnesium parvum</name>
    <name type="common">Toxic golden alga</name>
    <dbReference type="NCBI Taxonomy" id="97485"/>
    <lineage>
        <taxon>Eukaryota</taxon>
        <taxon>Haptista</taxon>
        <taxon>Haptophyta</taxon>
        <taxon>Prymnesiophyceae</taxon>
        <taxon>Prymnesiales</taxon>
        <taxon>Prymnesiaceae</taxon>
        <taxon>Prymnesium</taxon>
    </lineage>
</organism>
<keyword evidence="8" id="KW-1185">Reference proteome</keyword>
<sequence>MRLPRESSIDQKLSIWLHGLDRAGLVLRHSHGAVALRAHERWAALQSVADSDVPTSALLRLAGIIELGQRGKLKLRRAAAIGLIRLTAHAMPEDERLQAAHARGLALALPRRLAMPHAVLSLIPGALCDEVVLQAERYAADHGWGSLHRRYPTVDLPVSCLGCGAEIEALMREEALPQFARLFGAEYGPQSELTFRDLFVAKYDASTSGAQTGLDGHVDASLLSMVVQLSRDHDFDGGGTFFEHIPVLIRPGQGGAVLFLGKIYHAALPITRGRRYVLVALVDRRVDRLVAEGCSIVQK</sequence>
<evidence type="ECO:0000256" key="4">
    <source>
        <dbReference type="ARBA" id="ARBA00023002"/>
    </source>
</evidence>
<comment type="cofactor">
    <cofactor evidence="1">
        <name>L-ascorbate</name>
        <dbReference type="ChEBI" id="CHEBI:38290"/>
    </cofactor>
</comment>
<keyword evidence="4" id="KW-0560">Oxidoreductase</keyword>
<accession>A0AB34IB81</accession>
<dbReference type="InterPro" id="IPR005123">
    <property type="entry name" value="Oxoglu/Fe-dep_dioxygenase_dom"/>
</dbReference>
<evidence type="ECO:0000256" key="3">
    <source>
        <dbReference type="ARBA" id="ARBA00022964"/>
    </source>
</evidence>
<evidence type="ECO:0000256" key="2">
    <source>
        <dbReference type="ARBA" id="ARBA00022723"/>
    </source>
</evidence>
<evidence type="ECO:0000256" key="1">
    <source>
        <dbReference type="ARBA" id="ARBA00001961"/>
    </source>
</evidence>
<protein>
    <recommendedName>
        <fullName evidence="6">Fe2OG dioxygenase domain-containing protein</fullName>
    </recommendedName>
</protein>
<dbReference type="GO" id="GO:0016705">
    <property type="term" value="F:oxidoreductase activity, acting on paired donors, with incorporation or reduction of molecular oxygen"/>
    <property type="evidence" value="ECO:0007669"/>
    <property type="project" value="InterPro"/>
</dbReference>
<keyword evidence="2" id="KW-0479">Metal-binding</keyword>
<dbReference type="InterPro" id="IPR006620">
    <property type="entry name" value="Pro_4_hyd_alph"/>
</dbReference>
<keyword evidence="5" id="KW-0408">Iron</keyword>
<evidence type="ECO:0000313" key="8">
    <source>
        <dbReference type="Proteomes" id="UP001515480"/>
    </source>
</evidence>
<evidence type="ECO:0000256" key="5">
    <source>
        <dbReference type="ARBA" id="ARBA00023004"/>
    </source>
</evidence>
<dbReference type="Gene3D" id="2.60.120.620">
    <property type="entry name" value="q2cbj1_9rhob like domain"/>
    <property type="match status" value="1"/>
</dbReference>
<evidence type="ECO:0000313" key="7">
    <source>
        <dbReference type="EMBL" id="KAL1495955.1"/>
    </source>
</evidence>
<dbReference type="GO" id="GO:0051213">
    <property type="term" value="F:dioxygenase activity"/>
    <property type="evidence" value="ECO:0007669"/>
    <property type="project" value="UniProtKB-KW"/>
</dbReference>
<dbReference type="GO" id="GO:0005506">
    <property type="term" value="F:iron ion binding"/>
    <property type="evidence" value="ECO:0007669"/>
    <property type="project" value="InterPro"/>
</dbReference>
<dbReference type="EMBL" id="JBGBPQ010000030">
    <property type="protein sequence ID" value="KAL1495955.1"/>
    <property type="molecule type" value="Genomic_DNA"/>
</dbReference>
<dbReference type="Proteomes" id="UP001515480">
    <property type="component" value="Unassembled WGS sequence"/>
</dbReference>
<reference evidence="7 8" key="1">
    <citation type="journal article" date="2024" name="Science">
        <title>Giant polyketide synthase enzymes in the biosynthesis of giant marine polyether toxins.</title>
        <authorList>
            <person name="Fallon T.R."/>
            <person name="Shende V.V."/>
            <person name="Wierzbicki I.H."/>
            <person name="Pendleton A.L."/>
            <person name="Watervoot N.F."/>
            <person name="Auber R.P."/>
            <person name="Gonzalez D.J."/>
            <person name="Wisecaver J.H."/>
            <person name="Moore B.S."/>
        </authorList>
    </citation>
    <scope>NUCLEOTIDE SEQUENCE [LARGE SCALE GENOMIC DNA]</scope>
    <source>
        <strain evidence="7 8">12B1</strain>
    </source>
</reference>
<dbReference type="AlphaFoldDB" id="A0AB34IB81"/>
<evidence type="ECO:0000259" key="6">
    <source>
        <dbReference type="PROSITE" id="PS51471"/>
    </source>
</evidence>
<proteinExistence type="predicted"/>
<name>A0AB34IB81_PRYPA</name>
<gene>
    <name evidence="7" type="ORF">AB1Y20_014597</name>
</gene>
<dbReference type="PROSITE" id="PS51471">
    <property type="entry name" value="FE2OG_OXY"/>
    <property type="match status" value="1"/>
</dbReference>
<dbReference type="SMART" id="SM00702">
    <property type="entry name" value="P4Hc"/>
    <property type="match status" value="1"/>
</dbReference>
<keyword evidence="3" id="KW-0223">Dioxygenase</keyword>
<feature type="domain" description="Fe2OG dioxygenase" evidence="6">
    <location>
        <begin position="194"/>
        <end position="284"/>
    </location>
</feature>